<dbReference type="InterPro" id="IPR051345">
    <property type="entry name" value="Importin_beta-like_NTR"/>
</dbReference>
<dbReference type="InterPro" id="IPR057941">
    <property type="entry name" value="TPR_TNPO3_IPO13_2nd"/>
</dbReference>
<dbReference type="PANTHER" id="PTHR12363:SF42">
    <property type="entry name" value="TRANSPORTIN-3"/>
    <property type="match status" value="1"/>
</dbReference>
<name>A0A087UYR6_STEMI</name>
<dbReference type="Pfam" id="PF24139">
    <property type="entry name" value="TPR_TNPO3_IPO13_4th"/>
    <property type="match status" value="1"/>
</dbReference>
<dbReference type="InterPro" id="IPR058537">
    <property type="entry name" value="TPR_TNPO3_IPO13_4th"/>
</dbReference>
<dbReference type="OMA" id="TWETSEA"/>
<dbReference type="Gene3D" id="1.25.10.10">
    <property type="entry name" value="Leucine-rich Repeat Variant"/>
    <property type="match status" value="1"/>
</dbReference>
<evidence type="ECO:0000313" key="1">
    <source>
        <dbReference type="EMBL" id="KFM82505.1"/>
    </source>
</evidence>
<dbReference type="OrthoDB" id="435593at2759"/>
<keyword evidence="2" id="KW-1185">Reference proteome</keyword>
<dbReference type="PANTHER" id="PTHR12363">
    <property type="entry name" value="TRANSPORTIN 3 AND IMPORTIN 13"/>
    <property type="match status" value="1"/>
</dbReference>
<accession>A0A087UYR6</accession>
<dbReference type="SUPFAM" id="SSF48371">
    <property type="entry name" value="ARM repeat"/>
    <property type="match status" value="1"/>
</dbReference>
<dbReference type="Pfam" id="PF24138">
    <property type="entry name" value="TPR_TNPO3_IPO13_2nd"/>
    <property type="match status" value="1"/>
</dbReference>
<dbReference type="InterPro" id="IPR057942">
    <property type="entry name" value="TPR_TNPO3_IPO13_3rd"/>
</dbReference>
<protein>
    <submittedName>
        <fullName evidence="1">Transportin-3</fullName>
    </submittedName>
</protein>
<evidence type="ECO:0000313" key="2">
    <source>
        <dbReference type="Proteomes" id="UP000054359"/>
    </source>
</evidence>
<dbReference type="GO" id="GO:0006606">
    <property type="term" value="P:protein import into nucleus"/>
    <property type="evidence" value="ECO:0007669"/>
    <property type="project" value="TreeGrafter"/>
</dbReference>
<dbReference type="Pfam" id="PF24140">
    <property type="entry name" value="TPR_TNPO3_IPO13_3rd"/>
    <property type="match status" value="1"/>
</dbReference>
<organism evidence="1 2">
    <name type="scientific">Stegodyphus mimosarum</name>
    <name type="common">African social velvet spider</name>
    <dbReference type="NCBI Taxonomy" id="407821"/>
    <lineage>
        <taxon>Eukaryota</taxon>
        <taxon>Metazoa</taxon>
        <taxon>Ecdysozoa</taxon>
        <taxon>Arthropoda</taxon>
        <taxon>Chelicerata</taxon>
        <taxon>Arachnida</taxon>
        <taxon>Araneae</taxon>
        <taxon>Araneomorphae</taxon>
        <taxon>Entelegynae</taxon>
        <taxon>Eresoidea</taxon>
        <taxon>Eresidae</taxon>
        <taxon>Stegodyphus</taxon>
    </lineage>
</organism>
<dbReference type="EMBL" id="KK122328">
    <property type="protein sequence ID" value="KFM82505.1"/>
    <property type="molecule type" value="Genomic_DNA"/>
</dbReference>
<dbReference type="Proteomes" id="UP000054359">
    <property type="component" value="Unassembled WGS sequence"/>
</dbReference>
<gene>
    <name evidence="1" type="ORF">X975_06791</name>
</gene>
<reference evidence="1 2" key="1">
    <citation type="submission" date="2013-11" db="EMBL/GenBank/DDBJ databases">
        <title>Genome sequencing of Stegodyphus mimosarum.</title>
        <authorList>
            <person name="Bechsgaard J."/>
        </authorList>
    </citation>
    <scope>NUCLEOTIDE SEQUENCE [LARGE SCALE GENOMIC DNA]</scope>
</reference>
<sequence>MSQNDSKLLKKVFRCLGSWFTLKGLQTGDQSLQILLNCIFQVLVNPDSPNSIHDAASDALCSALVVVEDTCNHQVLAPVLFQGVYTLVDTYNISVAREDTDKSVSYCRVFTELAESFLDEMVTSPNVGFGNLQTLDLLLICVGHHDFEVAEITFNLWYRLSEMLYKRNDDSLNNIFEPYIQRLIVALCRHCQLDPDHEGVPEEGDDFSEFRRRVSDLIKDVVFIIGSSKCFQQMFENLCCQGNLATWDTTEASLFIMGAVAKSIIPEENRIVPQTVEAILNLPETSHLAVRYTSTYLLGELCDWIEKHPQYLDPTLNFLLSCLQKKPLSTVAATALQNICSTCKKQMGAHFNGLLQIIQALDTFSISNEAAVGLLRGTALILGQMPLDKITNGLMELCKTQMLPLSSLLKEEKSNIKEGTKSDPAVWLDRIAAIFRHTTPTITNGQTHPCQPVVEKVWPLLSETCNKYQSDVRIIERCCRCIRFAVRCVGKQSASLLEPLVTQMVQIYQIHQHSCFLYLGSVLVDEYGSEPGCVQGLLDMLQAFCGPAFRLLESSDGLRNYPDTVDDLFRL</sequence>
<dbReference type="InterPro" id="IPR016024">
    <property type="entry name" value="ARM-type_fold"/>
</dbReference>
<dbReference type="GO" id="GO:0005737">
    <property type="term" value="C:cytoplasm"/>
    <property type="evidence" value="ECO:0007669"/>
    <property type="project" value="TreeGrafter"/>
</dbReference>
<feature type="non-terminal residue" evidence="1">
    <location>
        <position position="571"/>
    </location>
</feature>
<proteinExistence type="predicted"/>
<dbReference type="InterPro" id="IPR011989">
    <property type="entry name" value="ARM-like"/>
</dbReference>
<dbReference type="STRING" id="407821.A0A087UYR6"/>
<dbReference type="AlphaFoldDB" id="A0A087UYR6"/>